<gene>
    <name evidence="1" type="ORF">SDC9_167397</name>
</gene>
<accession>A0A645FZN8</accession>
<organism evidence="1">
    <name type="scientific">bioreactor metagenome</name>
    <dbReference type="NCBI Taxonomy" id="1076179"/>
    <lineage>
        <taxon>unclassified sequences</taxon>
        <taxon>metagenomes</taxon>
        <taxon>ecological metagenomes</taxon>
    </lineage>
</organism>
<name>A0A645FZN8_9ZZZZ</name>
<reference evidence="1" key="1">
    <citation type="submission" date="2019-08" db="EMBL/GenBank/DDBJ databases">
        <authorList>
            <person name="Kucharzyk K."/>
            <person name="Murdoch R.W."/>
            <person name="Higgins S."/>
            <person name="Loffler F."/>
        </authorList>
    </citation>
    <scope>NUCLEOTIDE SEQUENCE</scope>
</reference>
<proteinExistence type="predicted"/>
<protein>
    <submittedName>
        <fullName evidence="1">Uncharacterized protein</fullName>
    </submittedName>
</protein>
<dbReference type="AlphaFoldDB" id="A0A645FZN8"/>
<comment type="caution">
    <text evidence="1">The sequence shown here is derived from an EMBL/GenBank/DDBJ whole genome shotgun (WGS) entry which is preliminary data.</text>
</comment>
<dbReference type="EMBL" id="VSSQ01067675">
    <property type="protein sequence ID" value="MPN20021.1"/>
    <property type="molecule type" value="Genomic_DNA"/>
</dbReference>
<evidence type="ECO:0000313" key="1">
    <source>
        <dbReference type="EMBL" id="MPN20021.1"/>
    </source>
</evidence>
<sequence>MGERQTIFGIGPAATTKIVKPCNWTLENIFNAKDILTYINKVDHTLQVRCQLLAEAFA</sequence>